<dbReference type="Proteomes" id="UP001285636">
    <property type="component" value="Unassembled WGS sequence"/>
</dbReference>
<protein>
    <submittedName>
        <fullName evidence="2">RusA family crossover junction endodeoxyribonuclease</fullName>
    </submittedName>
</protein>
<dbReference type="GO" id="GO:0006310">
    <property type="term" value="P:DNA recombination"/>
    <property type="evidence" value="ECO:0007669"/>
    <property type="project" value="InterPro"/>
</dbReference>
<dbReference type="RefSeq" id="WP_323465665.1">
    <property type="nucleotide sequence ID" value="NZ_CP144224.1"/>
</dbReference>
<comment type="caution">
    <text evidence="2">The sequence shown here is derived from an EMBL/GenBank/DDBJ whole genome shotgun (WGS) entry which is preliminary data.</text>
</comment>
<dbReference type="InterPro" id="IPR036614">
    <property type="entry name" value="RusA-like_sf"/>
</dbReference>
<dbReference type="SUPFAM" id="SSF103084">
    <property type="entry name" value="Holliday junction resolvase RusA"/>
    <property type="match status" value="1"/>
</dbReference>
<name>A0AAJ2KSQ1_ALKPS</name>
<organism evidence="2 3">
    <name type="scientific">Alkalihalophilus pseudofirmus</name>
    <name type="common">Bacillus pseudofirmus</name>
    <dbReference type="NCBI Taxonomy" id="79885"/>
    <lineage>
        <taxon>Bacteria</taxon>
        <taxon>Bacillati</taxon>
        <taxon>Bacillota</taxon>
        <taxon>Bacilli</taxon>
        <taxon>Bacillales</taxon>
        <taxon>Bacillaceae</taxon>
        <taxon>Alkalihalophilus</taxon>
    </lineage>
</organism>
<dbReference type="GO" id="GO:0006281">
    <property type="term" value="P:DNA repair"/>
    <property type="evidence" value="ECO:0007669"/>
    <property type="project" value="InterPro"/>
</dbReference>
<gene>
    <name evidence="2" type="ORF">RYX45_01395</name>
</gene>
<reference evidence="2" key="1">
    <citation type="submission" date="2023-10" db="EMBL/GenBank/DDBJ databases">
        <title>Screening of Alkalihalophilus pseudofirmusBZ-TG-HK211 and Its Alleviation of Salt Stress on Rapeseed Growth.</title>
        <authorList>
            <person name="Zhao B."/>
            <person name="Guo T."/>
        </authorList>
    </citation>
    <scope>NUCLEOTIDE SEQUENCE</scope>
    <source>
        <strain evidence="2">BZ-TG-HK211</strain>
    </source>
</reference>
<proteinExistence type="predicted"/>
<dbReference type="AlphaFoldDB" id="A0AAJ2KSQ1"/>
<dbReference type="InterPro" id="IPR008822">
    <property type="entry name" value="Endonuclease_RusA-like"/>
</dbReference>
<feature type="region of interest" description="Disordered" evidence="1">
    <location>
        <begin position="1"/>
        <end position="24"/>
    </location>
</feature>
<evidence type="ECO:0000313" key="2">
    <source>
        <dbReference type="EMBL" id="MDV2883817.1"/>
    </source>
</evidence>
<evidence type="ECO:0000313" key="3">
    <source>
        <dbReference type="Proteomes" id="UP001285636"/>
    </source>
</evidence>
<dbReference type="Gene3D" id="3.30.1330.70">
    <property type="entry name" value="Holliday junction resolvase RusA"/>
    <property type="match status" value="1"/>
</dbReference>
<evidence type="ECO:0000256" key="1">
    <source>
        <dbReference type="SAM" id="MobiDB-lite"/>
    </source>
</evidence>
<dbReference type="EMBL" id="JAWJAY010000001">
    <property type="protein sequence ID" value="MDV2883817.1"/>
    <property type="molecule type" value="Genomic_DNA"/>
</dbReference>
<sequence>MIRFTIDGEPVAQGRPRAGKDKYTGRTRVYDPAKSKDFKQYVKLVASQYKPPQPLEGEINLVVKVFKSIPKSMAKYKQEMARNGELRPTTKPDVDNYVKGVKDGMNGMIWRDDSQVVSLTVGKWYSDNPRVEVEVKVIS</sequence>
<accession>A0AAJ2KSQ1</accession>
<dbReference type="GO" id="GO:0000287">
    <property type="term" value="F:magnesium ion binding"/>
    <property type="evidence" value="ECO:0007669"/>
    <property type="project" value="InterPro"/>
</dbReference>
<dbReference type="Pfam" id="PF05866">
    <property type="entry name" value="RusA"/>
    <property type="match status" value="1"/>
</dbReference>